<keyword evidence="7" id="KW-1185">Reference proteome</keyword>
<dbReference type="InterPro" id="IPR050927">
    <property type="entry name" value="TRPM"/>
</dbReference>
<comment type="subcellular location">
    <subcellularLocation>
        <location evidence="1">Membrane</location>
        <topology evidence="1">Multi-pass membrane protein</topology>
    </subcellularLocation>
</comment>
<feature type="domain" description="TRPM-like" evidence="6">
    <location>
        <begin position="101"/>
        <end position="171"/>
    </location>
</feature>
<accession>A0A1I7XMQ2</accession>
<dbReference type="GO" id="GO:0030001">
    <property type="term" value="P:metal ion transport"/>
    <property type="evidence" value="ECO:0007669"/>
    <property type="project" value="TreeGrafter"/>
</dbReference>
<keyword evidence="3" id="KW-1133">Transmembrane helix</keyword>
<dbReference type="InterPro" id="IPR057366">
    <property type="entry name" value="TRPM-like"/>
</dbReference>
<evidence type="ECO:0000259" key="6">
    <source>
        <dbReference type="Pfam" id="PF25508"/>
    </source>
</evidence>
<dbReference type="Pfam" id="PF25508">
    <property type="entry name" value="TRPM2"/>
    <property type="match status" value="1"/>
</dbReference>
<dbReference type="WBParaSite" id="Hba_19012">
    <property type="protein sequence ID" value="Hba_19012"/>
    <property type="gene ID" value="Hba_19012"/>
</dbReference>
<evidence type="ECO:0000313" key="7">
    <source>
        <dbReference type="Proteomes" id="UP000095283"/>
    </source>
</evidence>
<organism evidence="7 8">
    <name type="scientific">Heterorhabditis bacteriophora</name>
    <name type="common">Entomopathogenic nematode worm</name>
    <dbReference type="NCBI Taxonomy" id="37862"/>
    <lineage>
        <taxon>Eukaryota</taxon>
        <taxon>Metazoa</taxon>
        <taxon>Ecdysozoa</taxon>
        <taxon>Nematoda</taxon>
        <taxon>Chromadorea</taxon>
        <taxon>Rhabditida</taxon>
        <taxon>Rhabditina</taxon>
        <taxon>Rhabditomorpha</taxon>
        <taxon>Strongyloidea</taxon>
        <taxon>Heterorhabditidae</taxon>
        <taxon>Heterorhabditis</taxon>
    </lineage>
</organism>
<feature type="region of interest" description="Disordered" evidence="5">
    <location>
        <begin position="1"/>
        <end position="22"/>
    </location>
</feature>
<evidence type="ECO:0000256" key="2">
    <source>
        <dbReference type="ARBA" id="ARBA00022692"/>
    </source>
</evidence>
<keyword evidence="4" id="KW-0472">Membrane</keyword>
<dbReference type="GO" id="GO:0005261">
    <property type="term" value="F:monoatomic cation channel activity"/>
    <property type="evidence" value="ECO:0007669"/>
    <property type="project" value="TreeGrafter"/>
</dbReference>
<feature type="compositionally biased region" description="Polar residues" evidence="5">
    <location>
        <begin position="12"/>
        <end position="22"/>
    </location>
</feature>
<dbReference type="PANTHER" id="PTHR13800">
    <property type="entry name" value="TRANSIENT RECEPTOR POTENTIAL CATION CHANNEL, SUBFAMILY M, MEMBER 6"/>
    <property type="match status" value="1"/>
</dbReference>
<name>A0A1I7XMQ2_HETBA</name>
<dbReference type="Proteomes" id="UP000095283">
    <property type="component" value="Unplaced"/>
</dbReference>
<dbReference type="GO" id="GO:0005886">
    <property type="term" value="C:plasma membrane"/>
    <property type="evidence" value="ECO:0007669"/>
    <property type="project" value="TreeGrafter"/>
</dbReference>
<evidence type="ECO:0000256" key="4">
    <source>
        <dbReference type="ARBA" id="ARBA00023136"/>
    </source>
</evidence>
<proteinExistence type="predicted"/>
<evidence type="ECO:0000256" key="3">
    <source>
        <dbReference type="ARBA" id="ARBA00022989"/>
    </source>
</evidence>
<evidence type="ECO:0000256" key="1">
    <source>
        <dbReference type="ARBA" id="ARBA00004141"/>
    </source>
</evidence>
<sequence>MKTALIGATRSRGGSTAISRQSTDPGGFLNAFGASIEPLPTHSEPMMAAVSGSRALSNHILWRSAFRRDNPINPLVIRPSHIADSRECCSEFDDEISNTGGSDHSRQREFEFRYPFSELLLWAVLTKRQEMAMCMWQHGEEALAKALVACRLYKSLSTEAAEDYLEVEICDELKKYAE</sequence>
<dbReference type="AlphaFoldDB" id="A0A1I7XMQ2"/>
<reference evidence="8" key="1">
    <citation type="submission" date="2016-11" db="UniProtKB">
        <authorList>
            <consortium name="WormBaseParasite"/>
        </authorList>
    </citation>
    <scope>IDENTIFICATION</scope>
</reference>
<keyword evidence="2" id="KW-0812">Transmembrane</keyword>
<evidence type="ECO:0000256" key="5">
    <source>
        <dbReference type="SAM" id="MobiDB-lite"/>
    </source>
</evidence>
<dbReference type="PANTHER" id="PTHR13800:SF10">
    <property type="entry name" value="GTL-1"/>
    <property type="match status" value="1"/>
</dbReference>
<evidence type="ECO:0000313" key="8">
    <source>
        <dbReference type="WBParaSite" id="Hba_19012"/>
    </source>
</evidence>
<protein>
    <submittedName>
        <fullName evidence="8">Rubis-subs-bind domain-containing protein</fullName>
    </submittedName>
</protein>